<dbReference type="PANTHER" id="PTHR10292:SF1">
    <property type="entry name" value="CLATHRIN HEAVY CHAIN"/>
    <property type="match status" value="1"/>
</dbReference>
<evidence type="ECO:0000313" key="2">
    <source>
        <dbReference type="EMBL" id="OLQ05930.1"/>
    </source>
</evidence>
<name>A0A1Q9EET3_SYMMI</name>
<reference evidence="2 3" key="1">
    <citation type="submission" date="2016-02" db="EMBL/GenBank/DDBJ databases">
        <title>Genome analysis of coral dinoflagellate symbionts highlights evolutionary adaptations to a symbiotic lifestyle.</title>
        <authorList>
            <person name="Aranda M."/>
            <person name="Li Y."/>
            <person name="Liew Y.J."/>
            <person name="Baumgarten S."/>
            <person name="Simakov O."/>
            <person name="Wilson M."/>
            <person name="Piel J."/>
            <person name="Ashoor H."/>
            <person name="Bougouffa S."/>
            <person name="Bajic V.B."/>
            <person name="Ryu T."/>
            <person name="Ravasi T."/>
            <person name="Bayer T."/>
            <person name="Micklem G."/>
            <person name="Kim H."/>
            <person name="Bhak J."/>
            <person name="Lajeunesse T.C."/>
            <person name="Voolstra C.R."/>
        </authorList>
    </citation>
    <scope>NUCLEOTIDE SEQUENCE [LARGE SCALE GENOMIC DNA]</scope>
    <source>
        <strain evidence="2 3">CCMP2467</strain>
    </source>
</reference>
<dbReference type="AlphaFoldDB" id="A0A1Q9EET3"/>
<evidence type="ECO:0000313" key="3">
    <source>
        <dbReference type="Proteomes" id="UP000186817"/>
    </source>
</evidence>
<sequence length="413" mass="45595">MSAAAPLGLQRSSSQCSEDRPQQAGGWSEGGLGLACARKPGGLRHACNVGFGFKRLAALIYPGVPEESVPSFHGALGHLQTFLAVWGAAEMESHVMAERISAGGLALEQDELGKEFDNFDQIALVVASTRGEAQKLEKHQLIEMRRIATLAVASFVSYASATRPQPLLEYSWLFALQNGVYQKNKRYKQAIELARNDKMYKDCMDSALASGNQDLVRGLGRVQAETLLKYFVDSDMKECFAACLYTCYDLIRRGHSAVAVCFNVPRLPRRELVLSLSGAALLPTEAAYAAGFNDMGWVIVSEVVIQASHLQISALQRWTPFDLAFPPSTDTIRSNTIKPPWSLRCSEWRLVFRSEQMGGDVNELEQAVYLISRVQEATVQQERLVTTGKFKENELGALNMMLDNYKLADQAIC</sequence>
<proteinExistence type="predicted"/>
<dbReference type="PANTHER" id="PTHR10292">
    <property type="entry name" value="CLATHRIN HEAVY CHAIN RELATED"/>
    <property type="match status" value="1"/>
</dbReference>
<protein>
    <submittedName>
        <fullName evidence="2">Clathrin heavy chain 1</fullName>
    </submittedName>
</protein>
<comment type="caution">
    <text evidence="2">The sequence shown here is derived from an EMBL/GenBank/DDBJ whole genome shotgun (WGS) entry which is preliminary data.</text>
</comment>
<dbReference type="OrthoDB" id="2113814at2759"/>
<dbReference type="Proteomes" id="UP000186817">
    <property type="component" value="Unassembled WGS sequence"/>
</dbReference>
<evidence type="ECO:0000256" key="1">
    <source>
        <dbReference type="SAM" id="MobiDB-lite"/>
    </source>
</evidence>
<dbReference type="GO" id="GO:0071439">
    <property type="term" value="C:clathrin complex"/>
    <property type="evidence" value="ECO:0007669"/>
    <property type="project" value="TreeGrafter"/>
</dbReference>
<accession>A0A1Q9EET3</accession>
<organism evidence="2 3">
    <name type="scientific">Symbiodinium microadriaticum</name>
    <name type="common">Dinoflagellate</name>
    <name type="synonym">Zooxanthella microadriatica</name>
    <dbReference type="NCBI Taxonomy" id="2951"/>
    <lineage>
        <taxon>Eukaryota</taxon>
        <taxon>Sar</taxon>
        <taxon>Alveolata</taxon>
        <taxon>Dinophyceae</taxon>
        <taxon>Suessiales</taxon>
        <taxon>Symbiodiniaceae</taxon>
        <taxon>Symbiodinium</taxon>
    </lineage>
</organism>
<keyword evidence="3" id="KW-1185">Reference proteome</keyword>
<feature type="region of interest" description="Disordered" evidence="1">
    <location>
        <begin position="1"/>
        <end position="28"/>
    </location>
</feature>
<gene>
    <name evidence="2" type="primary">CHC1</name>
    <name evidence="2" type="ORF">AK812_SmicGene10833</name>
</gene>
<dbReference type="Gene3D" id="1.25.40.730">
    <property type="match status" value="1"/>
</dbReference>
<dbReference type="GO" id="GO:0032051">
    <property type="term" value="F:clathrin light chain binding"/>
    <property type="evidence" value="ECO:0007669"/>
    <property type="project" value="TreeGrafter"/>
</dbReference>
<dbReference type="EMBL" id="LSRX01000172">
    <property type="protein sequence ID" value="OLQ05930.1"/>
    <property type="molecule type" value="Genomic_DNA"/>
</dbReference>
<dbReference type="GO" id="GO:0006898">
    <property type="term" value="P:receptor-mediated endocytosis"/>
    <property type="evidence" value="ECO:0007669"/>
    <property type="project" value="TreeGrafter"/>
</dbReference>